<feature type="binding site" evidence="2">
    <location>
        <begin position="127"/>
        <end position="130"/>
    </location>
    <ligand>
        <name>glutathione</name>
        <dbReference type="ChEBI" id="CHEBI:57925"/>
    </ligand>
</feature>
<dbReference type="PANTHER" id="PTHR32419:SF6">
    <property type="entry name" value="GLUTATHIONE S-TRANSFERASE OMEGA-LIKE 1-RELATED"/>
    <property type="match status" value="1"/>
</dbReference>
<evidence type="ECO:0000256" key="1">
    <source>
        <dbReference type="PIRSR" id="PIRSR015753-1"/>
    </source>
</evidence>
<dbReference type="InterPro" id="IPR036249">
    <property type="entry name" value="Thioredoxin-like_sf"/>
</dbReference>
<feature type="site" description="Lowers pKa of active site Cys" evidence="3">
    <location>
        <position position="250"/>
    </location>
</feature>
<dbReference type="SFLD" id="SFLDG01206">
    <property type="entry name" value="Xi.1"/>
    <property type="match status" value="1"/>
</dbReference>
<dbReference type="RefSeq" id="WP_108108249.1">
    <property type="nucleotide sequence ID" value="NZ_QASN01000020.1"/>
</dbReference>
<evidence type="ECO:0000256" key="2">
    <source>
        <dbReference type="PIRSR" id="PIRSR015753-2"/>
    </source>
</evidence>
<dbReference type="InterPro" id="IPR047047">
    <property type="entry name" value="GST_Omega-like_C"/>
</dbReference>
<dbReference type="PANTHER" id="PTHR32419">
    <property type="entry name" value="GLUTATHIONYL-HYDROQUINONE REDUCTASE"/>
    <property type="match status" value="1"/>
</dbReference>
<dbReference type="SUPFAM" id="SSF52833">
    <property type="entry name" value="Thioredoxin-like"/>
    <property type="match status" value="1"/>
</dbReference>
<evidence type="ECO:0000256" key="3">
    <source>
        <dbReference type="PIRSR" id="PIRSR015753-3"/>
    </source>
</evidence>
<dbReference type="InterPro" id="IPR010987">
    <property type="entry name" value="Glutathione-S-Trfase_C-like"/>
</dbReference>
<dbReference type="GO" id="GO:0005737">
    <property type="term" value="C:cytoplasm"/>
    <property type="evidence" value="ECO:0007669"/>
    <property type="project" value="TreeGrafter"/>
</dbReference>
<dbReference type="CDD" id="cd03190">
    <property type="entry name" value="GST_C_Omega_like"/>
    <property type="match status" value="1"/>
</dbReference>
<dbReference type="AlphaFoldDB" id="A0A2T5P7V8"/>
<organism evidence="5 6">
    <name type="scientific">Pseudomonas mangrovi</name>
    <dbReference type="NCBI Taxonomy" id="2161748"/>
    <lineage>
        <taxon>Bacteria</taxon>
        <taxon>Pseudomonadati</taxon>
        <taxon>Pseudomonadota</taxon>
        <taxon>Gammaproteobacteria</taxon>
        <taxon>Pseudomonadales</taxon>
        <taxon>Pseudomonadaceae</taxon>
        <taxon>Pseudomonas</taxon>
    </lineage>
</organism>
<feature type="active site" description="Nucleophile" evidence="1">
    <location>
        <position position="61"/>
    </location>
</feature>
<sequence>MGLLIDGQWHDQWYDTSDGRFKREDAQRRNWITASGDAGPSGEGGFPAQAGRYHLYVSLACPWAHRTLILRELKQVQPLVEVSIVSWLMGEDGWTFDPATGSSGDALHGFSHLHQLYTRDDPDYSGRVTVPTLWDRERQRIVSNESAEILRMFNQAFDDITGSRLDLYPEALREEIDALNARIYPQVNNGVYRAGFATTQEAYREAFDELFGALDWLEALLQKQRYLCGEYLTEADWRLFTTLIRFDSAYHGHFKCNLRRIQDYPALSGWLRELYQWPGIATTVDFTHIKHHYYRSHANINPTGIVPAGPALDLDGAHGREALPGRGIWQRAG</sequence>
<feature type="binding site" evidence="2">
    <location>
        <position position="94"/>
    </location>
    <ligand>
        <name>glutathione</name>
        <dbReference type="ChEBI" id="CHEBI:57925"/>
    </ligand>
</feature>
<dbReference type="Gene3D" id="3.40.30.10">
    <property type="entry name" value="Glutaredoxin"/>
    <property type="match status" value="1"/>
</dbReference>
<evidence type="ECO:0000259" key="4">
    <source>
        <dbReference type="PROSITE" id="PS50405"/>
    </source>
</evidence>
<dbReference type="SFLD" id="SFLDG01148">
    <property type="entry name" value="Xi_(cytGST)"/>
    <property type="match status" value="1"/>
</dbReference>
<name>A0A2T5P7V8_9PSED</name>
<dbReference type="FunFam" id="3.40.30.10:FF:000058">
    <property type="entry name" value="Glutathione S-transferase, omega"/>
    <property type="match status" value="1"/>
</dbReference>
<dbReference type="Pfam" id="PF13409">
    <property type="entry name" value="GST_N_2"/>
    <property type="match status" value="1"/>
</dbReference>
<evidence type="ECO:0000313" key="5">
    <source>
        <dbReference type="EMBL" id="PTU73804.1"/>
    </source>
</evidence>
<dbReference type="InterPro" id="IPR040079">
    <property type="entry name" value="Glutathione_S-Trfase"/>
</dbReference>
<dbReference type="PROSITE" id="PS50405">
    <property type="entry name" value="GST_CTER"/>
    <property type="match status" value="1"/>
</dbReference>
<feature type="binding site" evidence="2">
    <location>
        <begin position="145"/>
        <end position="146"/>
    </location>
    <ligand>
        <name>glutathione</name>
        <dbReference type="ChEBI" id="CHEBI:57925"/>
    </ligand>
</feature>
<dbReference type="Pfam" id="PF13410">
    <property type="entry name" value="GST_C_2"/>
    <property type="match status" value="1"/>
</dbReference>
<feature type="active site" description="Proton donor/acceptor" evidence="1">
    <location>
        <position position="192"/>
    </location>
</feature>
<comment type="caution">
    <text evidence="5">The sequence shown here is derived from an EMBL/GenBank/DDBJ whole genome shotgun (WGS) entry which is preliminary data.</text>
</comment>
<keyword evidence="6" id="KW-1185">Reference proteome</keyword>
<evidence type="ECO:0000313" key="6">
    <source>
        <dbReference type="Proteomes" id="UP000244064"/>
    </source>
</evidence>
<feature type="domain" description="GST C-terminal" evidence="4">
    <location>
        <begin position="158"/>
        <end position="296"/>
    </location>
</feature>
<protein>
    <submittedName>
        <fullName evidence="5">Glutathione-dependent reductase</fullName>
    </submittedName>
</protein>
<dbReference type="InterPro" id="IPR016639">
    <property type="entry name" value="GST_Omega/GSH"/>
</dbReference>
<gene>
    <name evidence="5" type="ORF">DBO85_16025</name>
</gene>
<accession>A0A2T5P7V8</accession>
<dbReference type="SFLD" id="SFLDS00019">
    <property type="entry name" value="Glutathione_Transferase_(cytos"/>
    <property type="match status" value="1"/>
</dbReference>
<dbReference type="Gene3D" id="1.20.1050.10">
    <property type="match status" value="1"/>
</dbReference>
<dbReference type="PIRSF" id="PIRSF015753">
    <property type="entry name" value="GST"/>
    <property type="match status" value="1"/>
</dbReference>
<reference evidence="5 6" key="1">
    <citation type="submission" date="2018-04" db="EMBL/GenBank/DDBJ databases">
        <title>Pseudomonas sp. nov., isolated from mangrove soil.</title>
        <authorList>
            <person name="Chen C."/>
        </authorList>
    </citation>
    <scope>NUCLEOTIDE SEQUENCE [LARGE SCALE GENOMIC DNA]</scope>
    <source>
        <strain evidence="5 6">TC-11</strain>
    </source>
</reference>
<dbReference type="Proteomes" id="UP000244064">
    <property type="component" value="Unassembled WGS sequence"/>
</dbReference>
<dbReference type="EMBL" id="QASN01000020">
    <property type="protein sequence ID" value="PTU73804.1"/>
    <property type="molecule type" value="Genomic_DNA"/>
</dbReference>
<dbReference type="OrthoDB" id="9769158at2"/>
<feature type="site" description="Lowers pKa of active site Cys" evidence="3">
    <location>
        <position position="293"/>
    </location>
</feature>
<dbReference type="InterPro" id="IPR036282">
    <property type="entry name" value="Glutathione-S-Trfase_C_sf"/>
</dbReference>
<dbReference type="InterPro" id="IPR004045">
    <property type="entry name" value="Glutathione_S-Trfase_N"/>
</dbReference>
<dbReference type="GO" id="GO:0004364">
    <property type="term" value="F:glutathione transferase activity"/>
    <property type="evidence" value="ECO:0007669"/>
    <property type="project" value="InterPro"/>
</dbReference>
<dbReference type="SUPFAM" id="SSF47616">
    <property type="entry name" value="GST C-terminal domain-like"/>
    <property type="match status" value="1"/>
</dbReference>
<proteinExistence type="predicted"/>